<keyword evidence="3" id="KW-1185">Reference proteome</keyword>
<dbReference type="EMBL" id="FUIG01000041">
    <property type="protein sequence ID" value="SJM32883.1"/>
    <property type="molecule type" value="Genomic_DNA"/>
</dbReference>
<accession>A0A2P9ANZ9</accession>
<proteinExistence type="predicted"/>
<organism evidence="2 3">
    <name type="scientific">Mesorhizobium delmotii</name>
    <dbReference type="NCBI Taxonomy" id="1631247"/>
    <lineage>
        <taxon>Bacteria</taxon>
        <taxon>Pseudomonadati</taxon>
        <taxon>Pseudomonadota</taxon>
        <taxon>Alphaproteobacteria</taxon>
        <taxon>Hyphomicrobiales</taxon>
        <taxon>Phyllobacteriaceae</taxon>
        <taxon>Mesorhizobium</taxon>
    </lineage>
</organism>
<name>A0A2P9ANZ9_9HYPH</name>
<sequence length="62" mass="6523">MIGFLVAEYIARGRAKNAVALRICGWSISATLLAGHPGMINSPQAEKPGATANDRSSAILRQ</sequence>
<evidence type="ECO:0000313" key="3">
    <source>
        <dbReference type="Proteomes" id="UP000245698"/>
    </source>
</evidence>
<protein>
    <submittedName>
        <fullName evidence="2">Uncharacterized protein</fullName>
    </submittedName>
</protein>
<feature type="region of interest" description="Disordered" evidence="1">
    <location>
        <begin position="41"/>
        <end position="62"/>
    </location>
</feature>
<evidence type="ECO:0000256" key="1">
    <source>
        <dbReference type="SAM" id="MobiDB-lite"/>
    </source>
</evidence>
<dbReference type="Proteomes" id="UP000245698">
    <property type="component" value="Unassembled WGS sequence"/>
</dbReference>
<gene>
    <name evidence="2" type="ORF">BQ8482_330018</name>
</gene>
<dbReference type="AlphaFoldDB" id="A0A2P9ANZ9"/>
<evidence type="ECO:0000313" key="2">
    <source>
        <dbReference type="EMBL" id="SJM32883.1"/>
    </source>
</evidence>
<reference evidence="3" key="1">
    <citation type="submission" date="2016-12" db="EMBL/GenBank/DDBJ databases">
        <authorList>
            <person name="Brunel B."/>
        </authorList>
    </citation>
    <scope>NUCLEOTIDE SEQUENCE [LARGE SCALE GENOMIC DNA]</scope>
</reference>